<evidence type="ECO:0000256" key="2">
    <source>
        <dbReference type="ARBA" id="ARBA00004138"/>
    </source>
</evidence>
<dbReference type="Pfam" id="PF23335">
    <property type="entry name" value="Beta-prop_IFT80_2nd"/>
    <property type="match status" value="1"/>
</dbReference>
<dbReference type="PROSITE" id="PS50294">
    <property type="entry name" value="WD_REPEATS_REGION"/>
    <property type="match status" value="1"/>
</dbReference>
<keyword evidence="6" id="KW-0969">Cilium</keyword>
<evidence type="ECO:0000259" key="13">
    <source>
        <dbReference type="Pfam" id="PF23387"/>
    </source>
</evidence>
<dbReference type="Proteomes" id="UP001372834">
    <property type="component" value="Unassembled WGS sequence"/>
</dbReference>
<evidence type="ECO:0000259" key="12">
    <source>
        <dbReference type="Pfam" id="PF23335"/>
    </source>
</evidence>
<dbReference type="FunFam" id="2.130.10.10:FF:000298">
    <property type="entry name" value="Intraflagellar transport 80 homolog (Chlamydomonas)"/>
    <property type="match status" value="1"/>
</dbReference>
<evidence type="ECO:0000256" key="10">
    <source>
        <dbReference type="PROSITE-ProRule" id="PRU00221"/>
    </source>
</evidence>
<evidence type="ECO:0000313" key="14">
    <source>
        <dbReference type="EMBL" id="KAK6623600.1"/>
    </source>
</evidence>
<feature type="compositionally biased region" description="Basic and acidic residues" evidence="11">
    <location>
        <begin position="187"/>
        <end position="201"/>
    </location>
</feature>
<feature type="compositionally biased region" description="Basic residues" evidence="11">
    <location>
        <begin position="202"/>
        <end position="212"/>
    </location>
</feature>
<feature type="compositionally biased region" description="Low complexity" evidence="11">
    <location>
        <begin position="213"/>
        <end position="252"/>
    </location>
</feature>
<comment type="caution">
    <text evidence="14">The sequence shown here is derived from an EMBL/GenBank/DDBJ whole genome shotgun (WGS) entry which is preliminary data.</text>
</comment>
<dbReference type="FunFam" id="1.25.40.470:FF:000007">
    <property type="entry name" value="Intraflagellar transport 80 homolog (Chlamydomonas)"/>
    <property type="match status" value="1"/>
</dbReference>
<dbReference type="SMART" id="SM00320">
    <property type="entry name" value="WD40"/>
    <property type="match status" value="5"/>
</dbReference>
<dbReference type="EMBL" id="JAWJWE010000038">
    <property type="protein sequence ID" value="KAK6623600.1"/>
    <property type="molecule type" value="Genomic_DNA"/>
</dbReference>
<evidence type="ECO:0008006" key="16">
    <source>
        <dbReference type="Google" id="ProtNLM"/>
    </source>
</evidence>
<feature type="region of interest" description="Disordered" evidence="11">
    <location>
        <begin position="1"/>
        <end position="29"/>
    </location>
</feature>
<dbReference type="GO" id="GO:0008380">
    <property type="term" value="P:RNA splicing"/>
    <property type="evidence" value="ECO:0007669"/>
    <property type="project" value="UniProtKB-KW"/>
</dbReference>
<feature type="region of interest" description="Disordered" evidence="11">
    <location>
        <begin position="178"/>
        <end position="422"/>
    </location>
</feature>
<evidence type="ECO:0000313" key="15">
    <source>
        <dbReference type="Proteomes" id="UP001372834"/>
    </source>
</evidence>
<dbReference type="Gene3D" id="1.25.40.470">
    <property type="match status" value="1"/>
</dbReference>
<feature type="domain" description="IFT80/172/WDR35 TPR" evidence="13">
    <location>
        <begin position="1159"/>
        <end position="1304"/>
    </location>
</feature>
<evidence type="ECO:0000256" key="8">
    <source>
        <dbReference type="ARBA" id="ARBA00023242"/>
    </source>
</evidence>
<feature type="domain" description="IFT80 second beta-propeller" evidence="12">
    <location>
        <begin position="844"/>
        <end position="1131"/>
    </location>
</feature>
<evidence type="ECO:0000256" key="7">
    <source>
        <dbReference type="ARBA" id="ARBA00023187"/>
    </source>
</evidence>
<evidence type="ECO:0000256" key="3">
    <source>
        <dbReference type="ARBA" id="ARBA00022664"/>
    </source>
</evidence>
<accession>A0AAN8S4J1</accession>
<dbReference type="GO" id="GO:0060271">
    <property type="term" value="P:cilium assembly"/>
    <property type="evidence" value="ECO:0007669"/>
    <property type="project" value="TreeGrafter"/>
</dbReference>
<proteinExistence type="predicted"/>
<organism evidence="14 15">
    <name type="scientific">Polyplax serrata</name>
    <name type="common">Common mouse louse</name>
    <dbReference type="NCBI Taxonomy" id="468196"/>
    <lineage>
        <taxon>Eukaryota</taxon>
        <taxon>Metazoa</taxon>
        <taxon>Ecdysozoa</taxon>
        <taxon>Arthropoda</taxon>
        <taxon>Hexapoda</taxon>
        <taxon>Insecta</taxon>
        <taxon>Pterygota</taxon>
        <taxon>Neoptera</taxon>
        <taxon>Paraneoptera</taxon>
        <taxon>Psocodea</taxon>
        <taxon>Troctomorpha</taxon>
        <taxon>Phthiraptera</taxon>
        <taxon>Anoplura</taxon>
        <taxon>Polyplacidae</taxon>
        <taxon>Polyplax</taxon>
    </lineage>
</organism>
<comment type="subcellular location">
    <subcellularLocation>
        <location evidence="2">Cell projection</location>
        <location evidence="2">Cilium</location>
    </subcellularLocation>
    <subcellularLocation>
        <location evidence="1">Nucleus</location>
    </subcellularLocation>
</comment>
<keyword evidence="5" id="KW-0175">Coiled coil</keyword>
<dbReference type="GO" id="GO:0005929">
    <property type="term" value="C:cilium"/>
    <property type="evidence" value="ECO:0007669"/>
    <property type="project" value="UniProtKB-SubCell"/>
</dbReference>
<dbReference type="InterPro" id="IPR001680">
    <property type="entry name" value="WD40_rpt"/>
</dbReference>
<dbReference type="SUPFAM" id="SSF50978">
    <property type="entry name" value="WD40 repeat-like"/>
    <property type="match status" value="2"/>
</dbReference>
<keyword evidence="4" id="KW-0747">Spliceosome</keyword>
<dbReference type="GO" id="GO:0005681">
    <property type="term" value="C:spliceosomal complex"/>
    <property type="evidence" value="ECO:0007669"/>
    <property type="project" value="UniProtKB-KW"/>
</dbReference>
<evidence type="ECO:0000256" key="4">
    <source>
        <dbReference type="ARBA" id="ARBA00022728"/>
    </source>
</evidence>
<keyword evidence="9" id="KW-0966">Cell projection</keyword>
<dbReference type="InterPro" id="IPR056157">
    <property type="entry name" value="TPR_IFT80_172_dom"/>
</dbReference>
<dbReference type="Gene3D" id="2.130.10.10">
    <property type="entry name" value="YVTN repeat-like/Quinoprotein amine dehydrogenase"/>
    <property type="match status" value="2"/>
</dbReference>
<dbReference type="InterPro" id="IPR056456">
    <property type="entry name" value="Beta-prop_IFT80_2nd"/>
</dbReference>
<dbReference type="InterPro" id="IPR015943">
    <property type="entry name" value="WD40/YVTN_repeat-like_dom_sf"/>
</dbReference>
<keyword evidence="8" id="KW-0539">Nucleus</keyword>
<dbReference type="GO" id="GO:0006397">
    <property type="term" value="P:mRNA processing"/>
    <property type="evidence" value="ECO:0007669"/>
    <property type="project" value="UniProtKB-KW"/>
</dbReference>
<dbReference type="InterPro" id="IPR036322">
    <property type="entry name" value="WD40_repeat_dom_sf"/>
</dbReference>
<dbReference type="Pfam" id="PF23387">
    <property type="entry name" value="TPR_IFT80_172"/>
    <property type="match status" value="1"/>
</dbReference>
<sequence length="1312" mass="149409">MDDSERRKVTELLKEMRGQNEEGGSQTTGEGVRLNWMYKTGPDLINREDYLLGKSIDKSFESLNNAVSNDTCLGRTGEQSNVPKRVLERTDNRDQVDIAKKILEDPLYAIKQKELEARKKLLNNPVKLKQIKQMIMERAKMQNAKKKQKKKKRRKEFTMEELDKTIIKLLKKFNEKEKKKALHKVTHFRDSDKISTKDKKNNKPSGKVRRRPSTSSSAFSSSLSSSSSSSQSSSLSPSTNDSDSESDSSSSERNSKRDRKRRRKLKVQAKQKKKMKVQESSTSDCSEDTQRKIQSKKNDKAKKSKKFKKSSKKVSHSSSSSSSKCTSTTESSSTSSDEIEHNDKRHPHRKSKSESKSEQSTSQNNSKRERSRRNNQDKATDRNLKESNRRNCDRKYSKYDSSDTEKPRKSYGLMMPDGSKPVIGHRETVKKYEKPVETKTKYVPPPKSKPLSKKEQEKKLKEMMRDAKERKKDREKNIADHRKLAAEEEKLETYDEDFVRRQMSHLTSQGTMADRIKSNVNNIQSKRCYGNFVLDATQCSYGKLVMRLKTTFFKNAKHSKAVTCVGWNNIEDIYSCGDDHVLMRWTTHSNESIKICDLPEDLYPTEMHWFPKILSAGRKPSDLLLITSADGKFHLLHKNGRFEKSVEAHKGAALVGQWSYDGAGILTAGEDGQAKIWSRSGMLRSTIAQEDSPIYAAVWGPDSNQVLLAQGKTLIIKPLTPNTRPTRWKAHDGLILKVAWNQKNNLIVSGGEDCKYKVWDTLGRQLYSSAPAEYPITSLAWAPGGEVFVVGSFNTLKLCDKIGWSHSLDKPNSGSIYALSWSLDGTQLAGACSNGNIIFAHILERRIEWKNYEVMQTSRKSITVRDVLTEVTDKLEFSGRVAKMALEHNHLIVTTPNQCHIYNTSNWNTPFIFDLKEGPTNLIVLSYKHFALLERSHINIYSYEGKLLCSPKVPGLQIDTIDSTGISLSGDTLAIVDQNDDKCIHLLDISSSRQAISLAPVQHVLGVMSAALNQSQGTQERQLAFTDRNRDAYICFVYGHEYRKISKLGVMIQTLSWNPEVNMLAGLQDSTLTIWLYPTALYIDKQLLRKCSIVKDLSEYGRSLTLINFISNQINMRRLDGALISCSVVPYCEVLHGFVASNKWDDARRICRFVNDEMLWACLACMSCHLKNLETAEEAYAAINEFDKVAYIQHIKQLSFGPSQNAHLALLCGNRKEAENIFLLNGLIFRAISVHLDLHNWNRALELALKHRTHVDTVLYARRCYLETFGKSETNEKFLQYEKEVEINPDKIKQKIEMEYAKEKDKSNSVTL</sequence>
<evidence type="ECO:0000256" key="9">
    <source>
        <dbReference type="ARBA" id="ARBA00023273"/>
    </source>
</evidence>
<dbReference type="GO" id="GO:0030992">
    <property type="term" value="C:intraciliary transport particle B"/>
    <property type="evidence" value="ECO:0007669"/>
    <property type="project" value="TreeGrafter"/>
</dbReference>
<feature type="compositionally biased region" description="Basic and acidic residues" evidence="11">
    <location>
        <begin position="1"/>
        <end position="20"/>
    </location>
</feature>
<evidence type="ECO:0000256" key="5">
    <source>
        <dbReference type="ARBA" id="ARBA00023054"/>
    </source>
</evidence>
<dbReference type="FunFam" id="2.130.10.10:FF:001115">
    <property type="entry name" value="Intraflagellar transport 80 homolog (Chlamydomonas)"/>
    <property type="match status" value="1"/>
</dbReference>
<keyword evidence="10" id="KW-0853">WD repeat</keyword>
<feature type="compositionally biased region" description="Basic residues" evidence="11">
    <location>
        <begin position="293"/>
        <end position="315"/>
    </location>
</feature>
<name>A0AAN8S4J1_POLSC</name>
<evidence type="ECO:0000256" key="11">
    <source>
        <dbReference type="SAM" id="MobiDB-lite"/>
    </source>
</evidence>
<feature type="repeat" description="WD" evidence="10">
    <location>
        <begin position="728"/>
        <end position="760"/>
    </location>
</feature>
<dbReference type="PROSITE" id="PS50082">
    <property type="entry name" value="WD_REPEATS_2"/>
    <property type="match status" value="2"/>
</dbReference>
<evidence type="ECO:0000256" key="1">
    <source>
        <dbReference type="ARBA" id="ARBA00004123"/>
    </source>
</evidence>
<dbReference type="PANTHER" id="PTHR24098:SF0">
    <property type="entry name" value="OUTER SEGMENT 5"/>
    <property type="match status" value="1"/>
</dbReference>
<dbReference type="Pfam" id="PF12542">
    <property type="entry name" value="CWC25"/>
    <property type="match status" value="1"/>
</dbReference>
<feature type="compositionally biased region" description="Basic and acidic residues" evidence="11">
    <location>
        <begin position="366"/>
        <end position="408"/>
    </location>
</feature>
<keyword evidence="7" id="KW-0508">mRNA splicing</keyword>
<gene>
    <name evidence="14" type="ORF">RUM43_009452</name>
</gene>
<evidence type="ECO:0000256" key="6">
    <source>
        <dbReference type="ARBA" id="ARBA00023069"/>
    </source>
</evidence>
<feature type="compositionally biased region" description="Basic residues" evidence="11">
    <location>
        <begin position="256"/>
        <end position="275"/>
    </location>
</feature>
<feature type="repeat" description="WD" evidence="10">
    <location>
        <begin position="646"/>
        <end position="678"/>
    </location>
</feature>
<dbReference type="Pfam" id="PF00400">
    <property type="entry name" value="WD40"/>
    <property type="match status" value="2"/>
</dbReference>
<feature type="region of interest" description="Disordered" evidence="11">
    <location>
        <begin position="465"/>
        <end position="484"/>
    </location>
</feature>
<reference evidence="14 15" key="1">
    <citation type="submission" date="2023-10" db="EMBL/GenBank/DDBJ databases">
        <title>Genomes of two closely related lineages of the louse Polyplax serrata with different host specificities.</title>
        <authorList>
            <person name="Martinu J."/>
            <person name="Tarabai H."/>
            <person name="Stefka J."/>
            <person name="Hypsa V."/>
        </authorList>
    </citation>
    <scope>NUCLEOTIDE SEQUENCE [LARGE SCALE GENOMIC DNA]</scope>
    <source>
        <strain evidence="14">HR10_N</strain>
    </source>
</reference>
<feature type="region of interest" description="Disordered" evidence="11">
    <location>
        <begin position="435"/>
        <end position="458"/>
    </location>
</feature>
<dbReference type="InterPro" id="IPR022209">
    <property type="entry name" value="CWC25"/>
</dbReference>
<dbReference type="PANTHER" id="PTHR24098">
    <property type="entry name" value="OUTER SEGMENT 5"/>
    <property type="match status" value="1"/>
</dbReference>
<feature type="compositionally biased region" description="Low complexity" evidence="11">
    <location>
        <begin position="316"/>
        <end position="336"/>
    </location>
</feature>
<protein>
    <recommendedName>
        <fullName evidence="16">WD repeat-containing protein 55 homolog</fullName>
    </recommendedName>
</protein>
<keyword evidence="3" id="KW-0507">mRNA processing</keyword>